<name>A0A559LZB2_9HELO</name>
<keyword evidence="3" id="KW-1185">Reference proteome</keyword>
<comment type="caution">
    <text evidence="2">The sequence shown here is derived from an EMBL/GenBank/DDBJ whole genome shotgun (WGS) entry which is preliminary data.</text>
</comment>
<proteinExistence type="predicted"/>
<dbReference type="EMBL" id="QGML01004366">
    <property type="protein sequence ID" value="TVY86051.1"/>
    <property type="molecule type" value="Genomic_DNA"/>
</dbReference>
<reference evidence="2 3" key="1">
    <citation type="submission" date="2018-05" db="EMBL/GenBank/DDBJ databases">
        <title>Genome sequencing and assembly of the regulated plant pathogen Lachnellula willkommii and related sister species for the development of diagnostic species identification markers.</title>
        <authorList>
            <person name="Giroux E."/>
            <person name="Bilodeau G."/>
        </authorList>
    </citation>
    <scope>NUCLEOTIDE SEQUENCE [LARGE SCALE GENOMIC DNA]</scope>
    <source>
        <strain evidence="2 3">CBS 172.35</strain>
    </source>
</reference>
<sequence>SKYIILIIASTAVAGKVQIAKSVSSALSCPLFQGDSLHETSAKAASLGASRRTAADVTETNTSGANEARYQRMWLSKMTRTGLLFPEESRSATSGFAGFGGASSSTSSRRGSGSSIASEASDMSTAVSVSSVASSFMSMSAPPTSAKYVNRPPPVPALFLSEDEKLRKNPALMVVTHPELEPWHRDAIREAVGEYGIGVIYVPLLQDEKLPVLKPLDPRTMTSFAALGDLGAREKAGGASLGEEILLRVDGEGSVEGIIEDVVEGVREIMGA</sequence>
<evidence type="ECO:0000313" key="3">
    <source>
        <dbReference type="Proteomes" id="UP000315522"/>
    </source>
</evidence>
<evidence type="ECO:0000313" key="2">
    <source>
        <dbReference type="EMBL" id="TVY86051.1"/>
    </source>
</evidence>
<protein>
    <submittedName>
        <fullName evidence="2">Uncharacterized protein</fullName>
    </submittedName>
</protein>
<feature type="non-terminal residue" evidence="2">
    <location>
        <position position="1"/>
    </location>
</feature>
<organism evidence="2 3">
    <name type="scientific">Lachnellula willkommii</name>
    <dbReference type="NCBI Taxonomy" id="215461"/>
    <lineage>
        <taxon>Eukaryota</taxon>
        <taxon>Fungi</taxon>
        <taxon>Dikarya</taxon>
        <taxon>Ascomycota</taxon>
        <taxon>Pezizomycotina</taxon>
        <taxon>Leotiomycetes</taxon>
        <taxon>Helotiales</taxon>
        <taxon>Lachnaceae</taxon>
        <taxon>Lachnellula</taxon>
    </lineage>
</organism>
<dbReference type="Proteomes" id="UP000315522">
    <property type="component" value="Unassembled WGS sequence"/>
</dbReference>
<dbReference type="AlphaFoldDB" id="A0A559LZB2"/>
<evidence type="ECO:0000256" key="1">
    <source>
        <dbReference type="SAM" id="MobiDB-lite"/>
    </source>
</evidence>
<feature type="region of interest" description="Disordered" evidence="1">
    <location>
        <begin position="96"/>
        <end position="120"/>
    </location>
</feature>
<gene>
    <name evidence="2" type="ORF">LAWI1_G008940</name>
</gene>
<accession>A0A559LZB2</accession>